<reference evidence="9 10" key="1">
    <citation type="submission" date="2018-08" db="EMBL/GenBank/DDBJ databases">
        <title>A genome reference for cultivated species of the human gut microbiota.</title>
        <authorList>
            <person name="Zou Y."/>
            <person name="Xue W."/>
            <person name="Luo G."/>
        </authorList>
    </citation>
    <scope>NUCLEOTIDE SEQUENCE [LARGE SCALE GENOMIC DNA]</scope>
    <source>
        <strain evidence="9 10">TM09-12</strain>
    </source>
</reference>
<evidence type="ECO:0000256" key="4">
    <source>
        <dbReference type="ARBA" id="ARBA00022692"/>
    </source>
</evidence>
<sequence>MGEWKMNRIRQALENTKQVRSFRFSSGKMFKNKDTGTLSSMDMNQTGNKMIYWAIFAVLLGVALICLLPPLWILLSSFKTHKELMEIPPRLLPTAYDFGKFADVWNKLKFGQYYLNTIILAAGCVIFSVVFNGITGYVVSCLKPRGSAFIITLIIWTMLLPNTLSMVPLFKNMIKLPLLGLNLTDTYWPMWLCAGANAFNILLFKNSFDSLPVSLVEAARLDGCGRIKVFSRIILPLSKPIIAVVAIFTVNSAWGDFLLPYLVLPSRSRQTVMLQLYNAQSSYSFPLDQQLVSIVFAIFPPIIIFFIFQKYIMGGATLGGVKE</sequence>
<evidence type="ECO:0000256" key="5">
    <source>
        <dbReference type="ARBA" id="ARBA00022989"/>
    </source>
</evidence>
<protein>
    <submittedName>
        <fullName evidence="9">Carbohydrate ABC transporter permease</fullName>
    </submittedName>
</protein>
<evidence type="ECO:0000256" key="1">
    <source>
        <dbReference type="ARBA" id="ARBA00004651"/>
    </source>
</evidence>
<evidence type="ECO:0000259" key="8">
    <source>
        <dbReference type="PROSITE" id="PS50928"/>
    </source>
</evidence>
<feature type="transmembrane region" description="Helical" evidence="7">
    <location>
        <begin position="241"/>
        <end position="264"/>
    </location>
</feature>
<keyword evidence="2 7" id="KW-0813">Transport</keyword>
<evidence type="ECO:0000313" key="9">
    <source>
        <dbReference type="EMBL" id="RGJ06673.1"/>
    </source>
</evidence>
<organism evidence="9 10">
    <name type="scientific">Hungatella hathewayi</name>
    <dbReference type="NCBI Taxonomy" id="154046"/>
    <lineage>
        <taxon>Bacteria</taxon>
        <taxon>Bacillati</taxon>
        <taxon>Bacillota</taxon>
        <taxon>Clostridia</taxon>
        <taxon>Lachnospirales</taxon>
        <taxon>Lachnospiraceae</taxon>
        <taxon>Hungatella</taxon>
    </lineage>
</organism>
<dbReference type="SUPFAM" id="SSF161098">
    <property type="entry name" value="MetI-like"/>
    <property type="match status" value="1"/>
</dbReference>
<dbReference type="PANTHER" id="PTHR43744:SF6">
    <property type="entry name" value="ABC TRANSPORTER PERMEASE PROTEIN YESQ-RELATED"/>
    <property type="match status" value="1"/>
</dbReference>
<gene>
    <name evidence="9" type="ORF">DXD79_05110</name>
</gene>
<keyword evidence="6 7" id="KW-0472">Membrane</keyword>
<dbReference type="Pfam" id="PF00528">
    <property type="entry name" value="BPD_transp_1"/>
    <property type="match status" value="1"/>
</dbReference>
<evidence type="ECO:0000256" key="6">
    <source>
        <dbReference type="ARBA" id="ARBA00023136"/>
    </source>
</evidence>
<dbReference type="PROSITE" id="PS50928">
    <property type="entry name" value="ABC_TM1"/>
    <property type="match status" value="1"/>
</dbReference>
<dbReference type="CDD" id="cd06261">
    <property type="entry name" value="TM_PBP2"/>
    <property type="match status" value="1"/>
</dbReference>
<feature type="transmembrane region" description="Helical" evidence="7">
    <location>
        <begin position="113"/>
        <end position="134"/>
    </location>
</feature>
<comment type="similarity">
    <text evidence="7">Belongs to the binding-protein-dependent transport system permease family.</text>
</comment>
<evidence type="ECO:0000313" key="10">
    <source>
        <dbReference type="Proteomes" id="UP000263014"/>
    </source>
</evidence>
<keyword evidence="3" id="KW-1003">Cell membrane</keyword>
<feature type="transmembrane region" description="Helical" evidence="7">
    <location>
        <begin position="291"/>
        <end position="308"/>
    </location>
</feature>
<feature type="transmembrane region" description="Helical" evidence="7">
    <location>
        <begin position="146"/>
        <end position="167"/>
    </location>
</feature>
<dbReference type="GO" id="GO:0055085">
    <property type="term" value="P:transmembrane transport"/>
    <property type="evidence" value="ECO:0007669"/>
    <property type="project" value="InterPro"/>
</dbReference>
<comment type="subcellular location">
    <subcellularLocation>
        <location evidence="1 7">Cell membrane</location>
        <topology evidence="1 7">Multi-pass membrane protein</topology>
    </subcellularLocation>
</comment>
<accession>A0A374PAZ1</accession>
<proteinExistence type="inferred from homology"/>
<feature type="transmembrane region" description="Helical" evidence="7">
    <location>
        <begin position="51"/>
        <end position="75"/>
    </location>
</feature>
<dbReference type="Proteomes" id="UP000263014">
    <property type="component" value="Unassembled WGS sequence"/>
</dbReference>
<feature type="domain" description="ABC transmembrane type-1" evidence="8">
    <location>
        <begin position="114"/>
        <end position="308"/>
    </location>
</feature>
<dbReference type="PANTHER" id="PTHR43744">
    <property type="entry name" value="ABC TRANSPORTER PERMEASE PROTEIN MG189-RELATED-RELATED"/>
    <property type="match status" value="1"/>
</dbReference>
<dbReference type="AlphaFoldDB" id="A0A374PAZ1"/>
<comment type="caution">
    <text evidence="9">The sequence shown here is derived from an EMBL/GenBank/DDBJ whole genome shotgun (WGS) entry which is preliminary data.</text>
</comment>
<dbReference type="GO" id="GO:0005886">
    <property type="term" value="C:plasma membrane"/>
    <property type="evidence" value="ECO:0007669"/>
    <property type="project" value="UniProtKB-SubCell"/>
</dbReference>
<evidence type="ECO:0000256" key="2">
    <source>
        <dbReference type="ARBA" id="ARBA00022448"/>
    </source>
</evidence>
<dbReference type="InterPro" id="IPR035906">
    <property type="entry name" value="MetI-like_sf"/>
</dbReference>
<dbReference type="InterPro" id="IPR000515">
    <property type="entry name" value="MetI-like"/>
</dbReference>
<name>A0A374PAZ1_9FIRM</name>
<evidence type="ECO:0000256" key="3">
    <source>
        <dbReference type="ARBA" id="ARBA00022475"/>
    </source>
</evidence>
<dbReference type="Gene3D" id="1.10.3720.10">
    <property type="entry name" value="MetI-like"/>
    <property type="match status" value="1"/>
</dbReference>
<dbReference type="EMBL" id="QSON01000002">
    <property type="protein sequence ID" value="RGJ06673.1"/>
    <property type="molecule type" value="Genomic_DNA"/>
</dbReference>
<keyword evidence="4 7" id="KW-0812">Transmembrane</keyword>
<keyword evidence="5 7" id="KW-1133">Transmembrane helix</keyword>
<evidence type="ECO:0000256" key="7">
    <source>
        <dbReference type="RuleBase" id="RU363032"/>
    </source>
</evidence>
<feature type="transmembrane region" description="Helical" evidence="7">
    <location>
        <begin position="187"/>
        <end position="204"/>
    </location>
</feature>